<dbReference type="EMBL" id="JBHLTS010000080">
    <property type="protein sequence ID" value="MFC0518943.1"/>
    <property type="molecule type" value="Genomic_DNA"/>
</dbReference>
<evidence type="ECO:0000313" key="3">
    <source>
        <dbReference type="Proteomes" id="UP001589828"/>
    </source>
</evidence>
<proteinExistence type="predicted"/>
<name>A0ABV6LHN4_9SPHI</name>
<dbReference type="PROSITE" id="PS50104">
    <property type="entry name" value="TIR"/>
    <property type="match status" value="1"/>
</dbReference>
<dbReference type="InterPro" id="IPR035897">
    <property type="entry name" value="Toll_tir_struct_dom_sf"/>
</dbReference>
<comment type="caution">
    <text evidence="2">The sequence shown here is derived from an EMBL/GenBank/DDBJ whole genome shotgun (WGS) entry which is preliminary data.</text>
</comment>
<dbReference type="RefSeq" id="WP_377026645.1">
    <property type="nucleotide sequence ID" value="NZ_JBHLTS010000080.1"/>
</dbReference>
<gene>
    <name evidence="2" type="ORF">ACFFGT_32310</name>
</gene>
<feature type="domain" description="TIR" evidence="1">
    <location>
        <begin position="4"/>
        <end position="141"/>
    </location>
</feature>
<accession>A0ABV6LHN4</accession>
<protein>
    <submittedName>
        <fullName evidence="2">TIR domain-containing protein</fullName>
    </submittedName>
</protein>
<organism evidence="2 3">
    <name type="scientific">Mucilaginibacter angelicae</name>
    <dbReference type="NCBI Taxonomy" id="869718"/>
    <lineage>
        <taxon>Bacteria</taxon>
        <taxon>Pseudomonadati</taxon>
        <taxon>Bacteroidota</taxon>
        <taxon>Sphingobacteriia</taxon>
        <taxon>Sphingobacteriales</taxon>
        <taxon>Sphingobacteriaceae</taxon>
        <taxon>Mucilaginibacter</taxon>
    </lineage>
</organism>
<dbReference type="SUPFAM" id="SSF52200">
    <property type="entry name" value="Toll/Interleukin receptor TIR domain"/>
    <property type="match status" value="1"/>
</dbReference>
<dbReference type="Proteomes" id="UP001589828">
    <property type="component" value="Unassembled WGS sequence"/>
</dbReference>
<dbReference type="InterPro" id="IPR000157">
    <property type="entry name" value="TIR_dom"/>
</dbReference>
<sequence length="180" mass="20616">MDTFKYDIAISFAEEDRNAALAMALALEMQNFQKVYYYPDNREATAGLSLDSTLTAIYSRQARYAIVLLSATYAQKKYTQIELAAMLQRVKDAQDQVYLIPVLLDAPGTHDFPELNNLGYIPWDYEPKRVALTMKKLFGYQLPGNNPDKQRQYIQLTTQKIVNQQATYNQTNTNSSTTYL</sequence>
<dbReference type="Pfam" id="PF13676">
    <property type="entry name" value="TIR_2"/>
    <property type="match status" value="1"/>
</dbReference>
<reference evidence="2 3" key="1">
    <citation type="submission" date="2024-09" db="EMBL/GenBank/DDBJ databases">
        <authorList>
            <person name="Sun Q."/>
            <person name="Mori K."/>
        </authorList>
    </citation>
    <scope>NUCLEOTIDE SEQUENCE [LARGE SCALE GENOMIC DNA]</scope>
    <source>
        <strain evidence="2 3">NCAIM B.02415</strain>
    </source>
</reference>
<keyword evidence="3" id="KW-1185">Reference proteome</keyword>
<dbReference type="Gene3D" id="3.40.50.10140">
    <property type="entry name" value="Toll/interleukin-1 receptor homology (TIR) domain"/>
    <property type="match status" value="1"/>
</dbReference>
<evidence type="ECO:0000313" key="2">
    <source>
        <dbReference type="EMBL" id="MFC0518943.1"/>
    </source>
</evidence>
<evidence type="ECO:0000259" key="1">
    <source>
        <dbReference type="PROSITE" id="PS50104"/>
    </source>
</evidence>